<dbReference type="PROSITE" id="PS50853">
    <property type="entry name" value="FN3"/>
    <property type="match status" value="1"/>
</dbReference>
<dbReference type="InterPro" id="IPR010566">
    <property type="entry name" value="Haemolys_ca-bd"/>
</dbReference>
<evidence type="ECO:0000313" key="8">
    <source>
        <dbReference type="Proteomes" id="UP001595840"/>
    </source>
</evidence>
<dbReference type="Pfam" id="PF00353">
    <property type="entry name" value="HemolysinCabind"/>
    <property type="match status" value="22"/>
</dbReference>
<evidence type="ECO:0000256" key="1">
    <source>
        <dbReference type="ARBA" id="ARBA00004613"/>
    </source>
</evidence>
<evidence type="ECO:0000256" key="5">
    <source>
        <dbReference type="SAM" id="SignalP"/>
    </source>
</evidence>
<evidence type="ECO:0000256" key="3">
    <source>
        <dbReference type="ARBA" id="ARBA00022837"/>
    </source>
</evidence>
<evidence type="ECO:0000259" key="6">
    <source>
        <dbReference type="PROSITE" id="PS50853"/>
    </source>
</evidence>
<keyword evidence="3" id="KW-0106">Calcium</keyword>
<keyword evidence="2" id="KW-0964">Secreted</keyword>
<dbReference type="Gene3D" id="2.150.10.10">
    <property type="entry name" value="Serralysin-like metalloprotease, C-terminal"/>
    <property type="match status" value="7"/>
</dbReference>
<dbReference type="InterPro" id="IPR050557">
    <property type="entry name" value="RTX_toxin/Mannuronan_C5-epim"/>
</dbReference>
<dbReference type="InterPro" id="IPR001343">
    <property type="entry name" value="Hemolysn_Ca-bd"/>
</dbReference>
<dbReference type="SUPFAM" id="SSF49265">
    <property type="entry name" value="Fibronectin type III"/>
    <property type="match status" value="1"/>
</dbReference>
<feature type="region of interest" description="Disordered" evidence="4">
    <location>
        <begin position="567"/>
        <end position="594"/>
    </location>
</feature>
<evidence type="ECO:0000256" key="4">
    <source>
        <dbReference type="SAM" id="MobiDB-lite"/>
    </source>
</evidence>
<feature type="domain" description="Fibronectin type-III" evidence="6">
    <location>
        <begin position="835"/>
        <end position="932"/>
    </location>
</feature>
<dbReference type="Pfam" id="PF06594">
    <property type="entry name" value="HCBP_related"/>
    <property type="match status" value="1"/>
</dbReference>
<feature type="chain" id="PRO_5045966864" evidence="5">
    <location>
        <begin position="25"/>
        <end position="2547"/>
    </location>
</feature>
<comment type="caution">
    <text evidence="7">The sequence shown here is derived from an EMBL/GenBank/DDBJ whole genome shotgun (WGS) entry which is preliminary data.</text>
</comment>
<dbReference type="InterPro" id="IPR036116">
    <property type="entry name" value="FN3_sf"/>
</dbReference>
<dbReference type="SUPFAM" id="SSF51120">
    <property type="entry name" value="beta-Roll"/>
    <property type="match status" value="9"/>
</dbReference>
<accession>A0ABV8V3G3</accession>
<proteinExistence type="predicted"/>
<name>A0ABV8V3G3_9GAMM</name>
<gene>
    <name evidence="7" type="ORF">ACFOX3_05320</name>
</gene>
<dbReference type="PANTHER" id="PTHR38340">
    <property type="entry name" value="S-LAYER PROTEIN"/>
    <property type="match status" value="1"/>
</dbReference>
<reference evidence="8" key="1">
    <citation type="journal article" date="2019" name="Int. J. Syst. Evol. Microbiol.">
        <title>The Global Catalogue of Microorganisms (GCM) 10K type strain sequencing project: providing services to taxonomists for standard genome sequencing and annotation.</title>
        <authorList>
            <consortium name="The Broad Institute Genomics Platform"/>
            <consortium name="The Broad Institute Genome Sequencing Center for Infectious Disease"/>
            <person name="Wu L."/>
            <person name="Ma J."/>
        </authorList>
    </citation>
    <scope>NUCLEOTIDE SEQUENCE [LARGE SCALE GENOMIC DNA]</scope>
    <source>
        <strain evidence="8">CECT 8570</strain>
    </source>
</reference>
<dbReference type="InterPro" id="IPR018511">
    <property type="entry name" value="Hemolysin-typ_Ca-bd_CS"/>
</dbReference>
<dbReference type="Gene3D" id="2.60.40.10">
    <property type="entry name" value="Immunoglobulins"/>
    <property type="match status" value="4"/>
</dbReference>
<keyword evidence="5" id="KW-0732">Signal</keyword>
<sequence>MQFQVLGRWLSAIGIALCASFAQAQDEALCAEVKIEIAQELALERQGFEAVMRITNPLDSFALTNVNIDVYFTDADGNPVLATSNSQASDAAFFIRVDDHQGFTILNTGEKGRVEDASIAAKSVGEVRWLIVPTATAAGQTSSGTLYFVGATLTYSYGGKDETVQVAPDSIVVKPQPLLTLDYFLTEEVIADDAFTLAIEAPEPYTLGVRMVNNGYGQAQNVTIESAQPTIVENEQGLAIDFKILESFIANQPASPSLLIDFGSLEPFAARTGRWVMESSLSGKFTDFSASFTHADELGGELTSLLEGVNAHLLVHDVQVDLAGRDGVKDFLSFNGAGNLYLYESENTGVSDVSCMHCAPVAEVSASLGADLGGYRNVTSTGEAGFSYIKITDPYAGAKVISRAVRSDGKTLLKANAWLSKSRNADKKTFDYFINIFDVNSNGNYTLFFGDLAEVPVAPVIQAITDRTSFEGGQVGFLVQASDANGTTPVLTAQALPVGATFVDGGSGTGVFQWYPKVGQAGPYAVTFKASDDKLHSQRIVNIAINPEDDKDGDGLKDSWEQSYFDDLSRDGTGDYDSDGLTDQEEHDNGTDPTIAQVVPGEPQLASPSFGAEILAGGTAPLLPTLSITPANHDIPAGVNYQFEIYEDAAQSQLVASGLVPEVSSLTTWAVLAEHLEADKLFADNQRYYWRVRAQTAEPVPVPSAWVVGEFFINTSNDAPTAPVIASPASGATVAQLQPTLVINNALDVDGDLLSYRFDLYAIGDADPLMSLTGVLPGPQGLTEWQLPNALQEDQYYEWQVTVVDEHGLTNATPRAQFLVSTANHGPATPALTSPVPNSHVTLLGAGNSTNLTASAVSDPEGQSVTYWFEFDTASNFSSPALQTSGAQLLPQWQVNNLLENTTYYWRVKASDGAVDSAWSQAQFFVNQTNEAPSAPSLNNPSAESVVETLQPQFVSAAVDDPDGDSVQYRFAIYRDAALLNELTSALVNEPQWTPDFELDDNSHFYWRVQAQDSQGLLSAWSAAQHFMTNLDGVNDAPSFRFVWPAANTTVTEPSVTVQWVDADPDSNANISLYYQHAGSRVLIADLISEDEDGIADQYQWDMSGLAPGVYTLSADIDDGETLVTATACCSLTILGADKTITTQLVAGNLLDEAGTQWAEVRVSLAQPLTQGTSLTLNLNVSDATEAGIVGAQYLYFTPENWNVAQSVFITGKDDCEIDGNQPVSLQFTSAVSDDVGYHGVNTPSILFENHDNEVAEQVLFICQLSLLSQTPVANTSDVEAIYRAHMTNSGIAIEESNATLSLLTSPNPNYSVSVVGTDTVSFGVSQTGITLPSNETITLRYPAGQSLDLAKLSWFILPGAAADVLDGNSSNDTLHGGAGNDVLEGHAGNDTLYGGDGDDLLIGGAGADRMFGEAGDDTFVIEGDDPYADQFNGGEGFDRIIGSDGNDAIRVSSFSGDNTVEQIDGGNGVNGIYGTIANNVLNFTNTVLINIDFIDGLAGNDNIYGSQGNDRIIGGAGSDSLFGNDGDDVFEIIGVDGGFDSVNGGAGIDQVIGSAGDDIFRFSKFSNDNTVEQINGIGGQDFIEGSSSNNTLDFRATELGNIAAIRGMAGNDTVYGSSANDIIEGGHGSDTLYGEAGDDVFVLTQDDAGFNRYQGGEGNDIVQGTPFDDAIYISVFSGSNTVEVIDGDGGNNQIIGSASNNVFDFSNTQLLSIASIEGAAGNDTITGSASDDIIIGGEGSDTLYGAAGNDRFLLTAGDTGFNRYNGGEGVDRVEGTPESDAIFISTFSGENTVEIIDGGAGTNWIRGSASNNVLNFSHTELLNISGIDGAEGNDTLYGSAADDLIVGGLGSDSLYGNGGNDTFVIRAEDTGFDRYSGGEGVDRLHGTDADDVFYIASFSGENTVEIIDGIAGRDRIVGSNANNVLDFSSTQLININAIYGGEGNDTITGSASADTLYGGAGNDSLNGQAGDDIFYLSVDRSDTGDLLDSGFDRYEGGEGFDKLIGTDEDDVFQISSFYGKYHVEVIDGGIGSNSIQGSSANNVLDFSSTELINIDMIDAGAGNDTLTGSSGNDVLVGGLGSDTVIGGPGDDLFPITFEDTGFDRYQGGEGVDKVIGTDESDVINIAVFSGINRVDIVDGGLGENSIQGSDSNNSLDFSATQLLNIAHINGGGGNDHIIGSAEADVILGGLGSDTLLGGEGDDLFLITQGDAGFDRYNGGAGSDTIRGTDADDIFYIKDFSGEYSVETIDGGAGDNRIEAGAGNDVIDFSNASLVNILSIDGKAGNDTIKGSHNNDLIIGGIGSDNLYGMGGDDTFRITENDSGYDTYTGGDGFDQILGTDQDDVLRINTFTGDRRVELIDGVSGSDIIVGTTGNNILDFSETSLLNIALIDGNSGNDNVIGSAGNDVLRGGLGNDFLRGGPGSDTYLFTSGDGADTLSEQGNVGDVDNLKFVGGIAKEDLWFVRSGNHLYVFVLASSDKITVTDWFVNSSQVVELFTLDDGSMLLVENFSALVDLMTSIGIPVNGLISLDADQMNQVNELRGNLWQ</sequence>
<comment type="subcellular location">
    <subcellularLocation>
        <location evidence="1">Secreted</location>
    </subcellularLocation>
</comment>
<dbReference type="Proteomes" id="UP001595840">
    <property type="component" value="Unassembled WGS sequence"/>
</dbReference>
<dbReference type="PROSITE" id="PS00330">
    <property type="entry name" value="HEMOLYSIN_CALCIUM"/>
    <property type="match status" value="6"/>
</dbReference>
<dbReference type="PRINTS" id="PR00313">
    <property type="entry name" value="CABNDNGRPT"/>
</dbReference>
<protein>
    <submittedName>
        <fullName evidence="7">Calcium-binding protein</fullName>
    </submittedName>
</protein>
<dbReference type="EMBL" id="JBHSCX010000004">
    <property type="protein sequence ID" value="MFC4361713.1"/>
    <property type="molecule type" value="Genomic_DNA"/>
</dbReference>
<dbReference type="InterPro" id="IPR013783">
    <property type="entry name" value="Ig-like_fold"/>
</dbReference>
<evidence type="ECO:0000313" key="7">
    <source>
        <dbReference type="EMBL" id="MFC4361713.1"/>
    </source>
</evidence>
<keyword evidence="8" id="KW-1185">Reference proteome</keyword>
<dbReference type="PANTHER" id="PTHR38340:SF1">
    <property type="entry name" value="S-LAYER PROTEIN"/>
    <property type="match status" value="1"/>
</dbReference>
<dbReference type="InterPro" id="IPR003961">
    <property type="entry name" value="FN3_dom"/>
</dbReference>
<dbReference type="RefSeq" id="WP_290263619.1">
    <property type="nucleotide sequence ID" value="NZ_JAUFQG010000006.1"/>
</dbReference>
<organism evidence="7 8">
    <name type="scientific">Simiduia curdlanivorans</name>
    <dbReference type="NCBI Taxonomy" id="1492769"/>
    <lineage>
        <taxon>Bacteria</taxon>
        <taxon>Pseudomonadati</taxon>
        <taxon>Pseudomonadota</taxon>
        <taxon>Gammaproteobacteria</taxon>
        <taxon>Cellvibrionales</taxon>
        <taxon>Cellvibrionaceae</taxon>
        <taxon>Simiduia</taxon>
    </lineage>
</organism>
<feature type="compositionally biased region" description="Acidic residues" evidence="4">
    <location>
        <begin position="574"/>
        <end position="586"/>
    </location>
</feature>
<dbReference type="InterPro" id="IPR011049">
    <property type="entry name" value="Serralysin-like_metalloprot_C"/>
</dbReference>
<feature type="signal peptide" evidence="5">
    <location>
        <begin position="1"/>
        <end position="24"/>
    </location>
</feature>
<evidence type="ECO:0000256" key="2">
    <source>
        <dbReference type="ARBA" id="ARBA00022525"/>
    </source>
</evidence>